<evidence type="ECO:0000313" key="4">
    <source>
        <dbReference type="EMBL" id="MBO0935670.1"/>
    </source>
</evidence>
<evidence type="ECO:0000313" key="5">
    <source>
        <dbReference type="Proteomes" id="UP000664034"/>
    </source>
</evidence>
<name>A0A939GF64_9BACT</name>
<sequence>MNQPVVVITGASSGIGEALAFAYGRTGAAIAFCGRKADALQFTANALTEAGITNLPVVADVSIAADMQRLMDETVARFGRIDILINNAGISMRSMFVDADPEVLRKLMDINYMGTVYATRYALPHILKTKGSVVGISSIAGYRGLPVRTGYSASKFAMNGFLEALRTELLHSGVHVLTACPGFTASNIRFAAIDGHGQVAGETVRDEASMMTADECATHILRAVKNRRRELILTSQGKLTVFLNKWLPGLADTLVYNTLAKEKNSPLKR</sequence>
<dbReference type="PANTHER" id="PTHR44196:SF1">
    <property type="entry name" value="DEHYDROGENASE_REDUCTASE SDR FAMILY MEMBER 7B"/>
    <property type="match status" value="1"/>
</dbReference>
<dbReference type="PRINTS" id="PR00080">
    <property type="entry name" value="SDRFAMILY"/>
</dbReference>
<proteinExistence type="inferred from homology"/>
<dbReference type="PROSITE" id="PS00061">
    <property type="entry name" value="ADH_SHORT"/>
    <property type="match status" value="1"/>
</dbReference>
<evidence type="ECO:0000256" key="1">
    <source>
        <dbReference type="ARBA" id="ARBA00006484"/>
    </source>
</evidence>
<keyword evidence="5" id="KW-1185">Reference proteome</keyword>
<dbReference type="Gene3D" id="3.40.50.720">
    <property type="entry name" value="NAD(P)-binding Rossmann-like Domain"/>
    <property type="match status" value="1"/>
</dbReference>
<dbReference type="PRINTS" id="PR00081">
    <property type="entry name" value="GDHRDH"/>
</dbReference>
<dbReference type="GO" id="GO:0016491">
    <property type="term" value="F:oxidoreductase activity"/>
    <property type="evidence" value="ECO:0007669"/>
    <property type="project" value="UniProtKB-KW"/>
</dbReference>
<keyword evidence="2" id="KW-0560">Oxidoreductase</keyword>
<protein>
    <submittedName>
        <fullName evidence="4">SDR family oxidoreductase</fullName>
    </submittedName>
</protein>
<evidence type="ECO:0000256" key="2">
    <source>
        <dbReference type="ARBA" id="ARBA00023002"/>
    </source>
</evidence>
<dbReference type="InterPro" id="IPR002347">
    <property type="entry name" value="SDR_fam"/>
</dbReference>
<dbReference type="NCBIfam" id="NF004825">
    <property type="entry name" value="PRK06181.1"/>
    <property type="match status" value="1"/>
</dbReference>
<dbReference type="InterPro" id="IPR020904">
    <property type="entry name" value="Sc_DH/Rdtase_CS"/>
</dbReference>
<dbReference type="AlphaFoldDB" id="A0A939GF64"/>
<dbReference type="GO" id="GO:0016020">
    <property type="term" value="C:membrane"/>
    <property type="evidence" value="ECO:0007669"/>
    <property type="project" value="TreeGrafter"/>
</dbReference>
<dbReference type="PANTHER" id="PTHR44196">
    <property type="entry name" value="DEHYDROGENASE/REDUCTASE SDR FAMILY MEMBER 7B"/>
    <property type="match status" value="1"/>
</dbReference>
<organism evidence="4 5">
    <name type="scientific">Fibrella rubiginis</name>
    <dbReference type="NCBI Taxonomy" id="2817060"/>
    <lineage>
        <taxon>Bacteria</taxon>
        <taxon>Pseudomonadati</taxon>
        <taxon>Bacteroidota</taxon>
        <taxon>Cytophagia</taxon>
        <taxon>Cytophagales</taxon>
        <taxon>Spirosomataceae</taxon>
        <taxon>Fibrella</taxon>
    </lineage>
</organism>
<dbReference type="EMBL" id="JAFMYV010000002">
    <property type="protein sequence ID" value="MBO0935670.1"/>
    <property type="molecule type" value="Genomic_DNA"/>
</dbReference>
<gene>
    <name evidence="4" type="ORF">J2I47_03830</name>
</gene>
<evidence type="ECO:0000256" key="3">
    <source>
        <dbReference type="RuleBase" id="RU000363"/>
    </source>
</evidence>
<dbReference type="RefSeq" id="WP_207363240.1">
    <property type="nucleotide sequence ID" value="NZ_JAFMYV010000002.1"/>
</dbReference>
<dbReference type="Pfam" id="PF00106">
    <property type="entry name" value="adh_short"/>
    <property type="match status" value="1"/>
</dbReference>
<dbReference type="Proteomes" id="UP000664034">
    <property type="component" value="Unassembled WGS sequence"/>
</dbReference>
<accession>A0A939GF64</accession>
<comment type="caution">
    <text evidence="4">The sequence shown here is derived from an EMBL/GenBank/DDBJ whole genome shotgun (WGS) entry which is preliminary data.</text>
</comment>
<dbReference type="SUPFAM" id="SSF51735">
    <property type="entry name" value="NAD(P)-binding Rossmann-fold domains"/>
    <property type="match status" value="1"/>
</dbReference>
<reference evidence="4" key="1">
    <citation type="submission" date="2021-03" db="EMBL/GenBank/DDBJ databases">
        <title>Fibrella sp. HMF5335 genome sequencing and assembly.</title>
        <authorList>
            <person name="Kang H."/>
            <person name="Kim H."/>
            <person name="Bae S."/>
            <person name="Joh K."/>
        </authorList>
    </citation>
    <scope>NUCLEOTIDE SEQUENCE</scope>
    <source>
        <strain evidence="4">HMF5335</strain>
    </source>
</reference>
<comment type="similarity">
    <text evidence="1 3">Belongs to the short-chain dehydrogenases/reductases (SDR) family.</text>
</comment>
<dbReference type="InterPro" id="IPR036291">
    <property type="entry name" value="NAD(P)-bd_dom_sf"/>
</dbReference>